<reference evidence="2" key="1">
    <citation type="journal article" date="2023" name="Mol. Phylogenet. Evol.">
        <title>Genome-scale phylogeny and comparative genomics of the fungal order Sordariales.</title>
        <authorList>
            <person name="Hensen N."/>
            <person name="Bonometti L."/>
            <person name="Westerberg I."/>
            <person name="Brannstrom I.O."/>
            <person name="Guillou S."/>
            <person name="Cros-Aarteil S."/>
            <person name="Calhoun S."/>
            <person name="Haridas S."/>
            <person name="Kuo A."/>
            <person name="Mondo S."/>
            <person name="Pangilinan J."/>
            <person name="Riley R."/>
            <person name="LaButti K."/>
            <person name="Andreopoulos B."/>
            <person name="Lipzen A."/>
            <person name="Chen C."/>
            <person name="Yan M."/>
            <person name="Daum C."/>
            <person name="Ng V."/>
            <person name="Clum A."/>
            <person name="Steindorff A."/>
            <person name="Ohm R.A."/>
            <person name="Martin F."/>
            <person name="Silar P."/>
            <person name="Natvig D.O."/>
            <person name="Lalanne C."/>
            <person name="Gautier V."/>
            <person name="Ament-Velasquez S.L."/>
            <person name="Kruys A."/>
            <person name="Hutchinson M.I."/>
            <person name="Powell A.J."/>
            <person name="Barry K."/>
            <person name="Miller A.N."/>
            <person name="Grigoriev I.V."/>
            <person name="Debuchy R."/>
            <person name="Gladieux P."/>
            <person name="Hiltunen Thoren M."/>
            <person name="Johannesson H."/>
        </authorList>
    </citation>
    <scope>NUCLEOTIDE SEQUENCE</scope>
    <source>
        <strain evidence="2">PSN324</strain>
    </source>
</reference>
<evidence type="ECO:0000313" key="3">
    <source>
        <dbReference type="Proteomes" id="UP001321749"/>
    </source>
</evidence>
<accession>A0AAV9HCD9</accession>
<evidence type="ECO:0000313" key="2">
    <source>
        <dbReference type="EMBL" id="KAK4457228.1"/>
    </source>
</evidence>
<gene>
    <name evidence="2" type="ORF">QBC42DRAFT_319530</name>
</gene>
<protein>
    <submittedName>
        <fullName evidence="2">Uncharacterized protein</fullName>
    </submittedName>
</protein>
<reference evidence="2" key="2">
    <citation type="submission" date="2023-06" db="EMBL/GenBank/DDBJ databases">
        <authorList>
            <consortium name="Lawrence Berkeley National Laboratory"/>
            <person name="Mondo S.J."/>
            <person name="Hensen N."/>
            <person name="Bonometti L."/>
            <person name="Westerberg I."/>
            <person name="Brannstrom I.O."/>
            <person name="Guillou S."/>
            <person name="Cros-Aarteil S."/>
            <person name="Calhoun S."/>
            <person name="Haridas S."/>
            <person name="Kuo A."/>
            <person name="Pangilinan J."/>
            <person name="Riley R."/>
            <person name="Labutti K."/>
            <person name="Andreopoulos B."/>
            <person name="Lipzen A."/>
            <person name="Chen C."/>
            <person name="Yanf M."/>
            <person name="Daum C."/>
            <person name="Ng V."/>
            <person name="Clum A."/>
            <person name="Steindorff A."/>
            <person name="Ohm R."/>
            <person name="Martin F."/>
            <person name="Silar P."/>
            <person name="Natvig D."/>
            <person name="Lalanne C."/>
            <person name="Gautier V."/>
            <person name="Ament-Velasquez S.L."/>
            <person name="Kruys A."/>
            <person name="Hutchinson M.I."/>
            <person name="Powell A.J."/>
            <person name="Barry K."/>
            <person name="Miller A.N."/>
            <person name="Grigoriev I.V."/>
            <person name="Debuchy R."/>
            <person name="Gladieux P."/>
            <person name="Thoren M.H."/>
            <person name="Johannesson H."/>
        </authorList>
    </citation>
    <scope>NUCLEOTIDE SEQUENCE</scope>
    <source>
        <strain evidence="2">PSN324</strain>
    </source>
</reference>
<dbReference type="EMBL" id="MU865127">
    <property type="protein sequence ID" value="KAK4457228.1"/>
    <property type="molecule type" value="Genomic_DNA"/>
</dbReference>
<organism evidence="2 3">
    <name type="scientific">Cladorrhinum samala</name>
    <dbReference type="NCBI Taxonomy" id="585594"/>
    <lineage>
        <taxon>Eukaryota</taxon>
        <taxon>Fungi</taxon>
        <taxon>Dikarya</taxon>
        <taxon>Ascomycota</taxon>
        <taxon>Pezizomycotina</taxon>
        <taxon>Sordariomycetes</taxon>
        <taxon>Sordariomycetidae</taxon>
        <taxon>Sordariales</taxon>
        <taxon>Podosporaceae</taxon>
        <taxon>Cladorrhinum</taxon>
    </lineage>
</organism>
<keyword evidence="3" id="KW-1185">Reference proteome</keyword>
<keyword evidence="1" id="KW-1133">Transmembrane helix</keyword>
<evidence type="ECO:0000256" key="1">
    <source>
        <dbReference type="SAM" id="Phobius"/>
    </source>
</evidence>
<keyword evidence="1" id="KW-0472">Membrane</keyword>
<comment type="caution">
    <text evidence="2">The sequence shown here is derived from an EMBL/GenBank/DDBJ whole genome shotgun (WGS) entry which is preliminary data.</text>
</comment>
<keyword evidence="1" id="KW-0812">Transmembrane</keyword>
<proteinExistence type="predicted"/>
<name>A0AAV9HCD9_9PEZI</name>
<dbReference type="AlphaFoldDB" id="A0AAV9HCD9"/>
<sequence length="457" mass="50975">MTKISLRNRNFHGLEDDLLDQDRVKTEEDWQEDWYMTSLKAQRPAARKPRNPSPGSKLLTEVAKDSWSLTRGTVWLITGSYWFWKWFVLFYVIWLLLTNMLVRHTEALSNRITSTLCPIPFVGSSIPLCRTATAASSKSGPRAMDASKVVSSQEELSKVMDTVGRGFDLARDMVGHEFAVRDLRIRVAASTLPRRDELAYELQTLVRQTKEAARGLSRFTAKVSKSVDMARTFDHYAIKALEGIAAWEKQHSFLAISGRALAAIRPLSAFDKRSGTEEQVKDVFLLTAARIGDKVNLLIQESFELAHSLDSIHATLENIKEIALVELGDLPGQNVLTTLWTILAHPDDHARLDSHKTLLADMEKFYGKSSLVMEKTTAALHRIDAELGEFRDDFATPGLILKDNSLGVIIDMLRMSAARLEAGNLNLRRVEEGARPQRLGGHGSGEPIAATLIGNIA</sequence>
<feature type="transmembrane region" description="Helical" evidence="1">
    <location>
        <begin position="83"/>
        <end position="102"/>
    </location>
</feature>
<dbReference type="Proteomes" id="UP001321749">
    <property type="component" value="Unassembled WGS sequence"/>
</dbReference>